<protein>
    <submittedName>
        <fullName evidence="1">Uncharacterized protein</fullName>
    </submittedName>
</protein>
<reference evidence="1" key="1">
    <citation type="submission" date="2021-09" db="EMBL/GenBank/DDBJ databases">
        <authorList>
            <consortium name="AG Swart"/>
            <person name="Singh M."/>
            <person name="Singh A."/>
            <person name="Seah K."/>
            <person name="Emmerich C."/>
        </authorList>
    </citation>
    <scope>NUCLEOTIDE SEQUENCE</scope>
    <source>
        <strain evidence="1">ATCC30299</strain>
    </source>
</reference>
<dbReference type="EMBL" id="CAJZBQ010000016">
    <property type="protein sequence ID" value="CAG9316553.1"/>
    <property type="molecule type" value="Genomic_DNA"/>
</dbReference>
<dbReference type="Proteomes" id="UP001162131">
    <property type="component" value="Unassembled WGS sequence"/>
</dbReference>
<keyword evidence="2" id="KW-1185">Reference proteome</keyword>
<dbReference type="AlphaFoldDB" id="A0AAU9ITU0"/>
<comment type="caution">
    <text evidence="1">The sequence shown here is derived from an EMBL/GenBank/DDBJ whole genome shotgun (WGS) entry which is preliminary data.</text>
</comment>
<proteinExistence type="predicted"/>
<accession>A0AAU9ITU0</accession>
<sequence length="237" mass="26689">MGKSKKSSCCGCLSALFSSRSKVDSKDKQQEAASQTERVYSLNKVEPEDHIIITERKVQTDINFYNPNKQSFNNLLPGQPIHYKTTIVTSHSYPQKSSSFRLSNLNAENDSIRKSTEINAHTSRDPRNYTSEHSELGDSIYTPIDHIPYGLKFTLIPNDASTSRPLSQSNVPDLFENSRLKKNTSGLLPHLMPVTPIHNKRYTSHASMGDSSSIGNILDELKKELEQEDKLMCNNEN</sequence>
<gene>
    <name evidence="1" type="ORF">BSTOLATCC_MIC16662</name>
</gene>
<evidence type="ECO:0000313" key="1">
    <source>
        <dbReference type="EMBL" id="CAG9316553.1"/>
    </source>
</evidence>
<evidence type="ECO:0000313" key="2">
    <source>
        <dbReference type="Proteomes" id="UP001162131"/>
    </source>
</evidence>
<organism evidence="1 2">
    <name type="scientific">Blepharisma stoltei</name>
    <dbReference type="NCBI Taxonomy" id="1481888"/>
    <lineage>
        <taxon>Eukaryota</taxon>
        <taxon>Sar</taxon>
        <taxon>Alveolata</taxon>
        <taxon>Ciliophora</taxon>
        <taxon>Postciliodesmatophora</taxon>
        <taxon>Heterotrichea</taxon>
        <taxon>Heterotrichida</taxon>
        <taxon>Blepharismidae</taxon>
        <taxon>Blepharisma</taxon>
    </lineage>
</organism>
<name>A0AAU9ITU0_9CILI</name>